<dbReference type="SUPFAM" id="SSF51735">
    <property type="entry name" value="NAD(P)-binding Rossmann-fold domains"/>
    <property type="match status" value="1"/>
</dbReference>
<name>A0A1Y5U052_9PROT</name>
<evidence type="ECO:0000256" key="1">
    <source>
        <dbReference type="ARBA" id="ARBA00006484"/>
    </source>
</evidence>
<dbReference type="RefSeq" id="WP_085885284.1">
    <property type="nucleotide sequence ID" value="NZ_FWFR01000004.1"/>
</dbReference>
<dbReference type="InParanoid" id="A0A1Y5U052"/>
<dbReference type="Proteomes" id="UP000193200">
    <property type="component" value="Unassembled WGS sequence"/>
</dbReference>
<dbReference type="PANTHER" id="PTHR42760:SF133">
    <property type="entry name" value="3-OXOACYL-[ACYL-CARRIER-PROTEIN] REDUCTASE"/>
    <property type="match status" value="1"/>
</dbReference>
<keyword evidence="2 3" id="KW-0560">Oxidoreductase</keyword>
<dbReference type="EMBL" id="FWFR01000004">
    <property type="protein sequence ID" value="SLN75753.1"/>
    <property type="molecule type" value="Genomic_DNA"/>
</dbReference>
<sequence length="262" mass="27137">MSGRLADRTALITGAGSGIGAASARLFAAEGANVIACDIDGNACRETAAAIASAGGSAIAHPFDVCDEDAWRDAFAAGAARFGRVDVLMNCAGLFDGEALEDATVAAFERVVAVNLKGVFLGCREAIRHMKSRPANLPWASLINVSSTAGFVGTARSGIYTMTKGGVRLFSKAVAVEAAEFGYPVRCNSLHPGGTETGMFDDILAARGLTREQHREAARTRNPLGRMAQPDEIANGALFLASDESAFMTGSELALDGGYAAR</sequence>
<reference evidence="3 4" key="1">
    <citation type="submission" date="2017-03" db="EMBL/GenBank/DDBJ databases">
        <authorList>
            <person name="Afonso C.L."/>
            <person name="Miller P.J."/>
            <person name="Scott M.A."/>
            <person name="Spackman E."/>
            <person name="Goraichik I."/>
            <person name="Dimitrov K.M."/>
            <person name="Suarez D.L."/>
            <person name="Swayne D.E."/>
        </authorList>
    </citation>
    <scope>NUCLEOTIDE SEQUENCE [LARGE SCALE GENOMIC DNA]</scope>
    <source>
        <strain evidence="3 4">CECT 7691</strain>
    </source>
</reference>
<dbReference type="GO" id="GO:0055041">
    <property type="term" value="F:cyclopentanol dehydrogenase activity"/>
    <property type="evidence" value="ECO:0007669"/>
    <property type="project" value="UniProtKB-EC"/>
</dbReference>
<dbReference type="AlphaFoldDB" id="A0A1Y5U052"/>
<organism evidence="3 4">
    <name type="scientific">Oceanibacterium hippocampi</name>
    <dbReference type="NCBI Taxonomy" id="745714"/>
    <lineage>
        <taxon>Bacteria</taxon>
        <taxon>Pseudomonadati</taxon>
        <taxon>Pseudomonadota</taxon>
        <taxon>Alphaproteobacteria</taxon>
        <taxon>Sneathiellales</taxon>
        <taxon>Sneathiellaceae</taxon>
        <taxon>Oceanibacterium</taxon>
    </lineage>
</organism>
<dbReference type="Gene3D" id="3.40.50.720">
    <property type="entry name" value="NAD(P)-binding Rossmann-like Domain"/>
    <property type="match status" value="1"/>
</dbReference>
<comment type="similarity">
    <text evidence="1">Belongs to the short-chain dehydrogenases/reductases (SDR) family.</text>
</comment>
<dbReference type="FunFam" id="3.40.50.720:FF:000084">
    <property type="entry name" value="Short-chain dehydrogenase reductase"/>
    <property type="match status" value="1"/>
</dbReference>
<evidence type="ECO:0000313" key="4">
    <source>
        <dbReference type="Proteomes" id="UP000193200"/>
    </source>
</evidence>
<gene>
    <name evidence="3" type="primary">cpnA_2</name>
    <name evidence="3" type="ORF">OCH7691_03945</name>
</gene>
<protein>
    <submittedName>
        <fullName evidence="3">Cyclopentanol dehydrogenase</fullName>
        <ecNumber evidence="3">1.1.1.163</ecNumber>
    </submittedName>
</protein>
<proteinExistence type="inferred from homology"/>
<dbReference type="Pfam" id="PF13561">
    <property type="entry name" value="adh_short_C2"/>
    <property type="match status" value="1"/>
</dbReference>
<dbReference type="PROSITE" id="PS00061">
    <property type="entry name" value="ADH_SHORT"/>
    <property type="match status" value="1"/>
</dbReference>
<dbReference type="PRINTS" id="PR00080">
    <property type="entry name" value="SDRFAMILY"/>
</dbReference>
<accession>A0A1Y5U052</accession>
<dbReference type="OrthoDB" id="5457012at2"/>
<keyword evidence="4" id="KW-1185">Reference proteome</keyword>
<dbReference type="InterPro" id="IPR036291">
    <property type="entry name" value="NAD(P)-bd_dom_sf"/>
</dbReference>
<evidence type="ECO:0000256" key="2">
    <source>
        <dbReference type="ARBA" id="ARBA00023002"/>
    </source>
</evidence>
<dbReference type="PRINTS" id="PR00081">
    <property type="entry name" value="GDHRDH"/>
</dbReference>
<dbReference type="EC" id="1.1.1.163" evidence="3"/>
<dbReference type="PANTHER" id="PTHR42760">
    <property type="entry name" value="SHORT-CHAIN DEHYDROGENASES/REDUCTASES FAMILY MEMBER"/>
    <property type="match status" value="1"/>
</dbReference>
<evidence type="ECO:0000313" key="3">
    <source>
        <dbReference type="EMBL" id="SLN75753.1"/>
    </source>
</evidence>
<dbReference type="InterPro" id="IPR002347">
    <property type="entry name" value="SDR_fam"/>
</dbReference>
<dbReference type="InterPro" id="IPR020904">
    <property type="entry name" value="Sc_DH/Rdtase_CS"/>
</dbReference>